<dbReference type="EMBL" id="HBGE01036007">
    <property type="protein sequence ID" value="CAD9130315.1"/>
    <property type="molecule type" value="Transcribed_RNA"/>
</dbReference>
<evidence type="ECO:0000259" key="1">
    <source>
        <dbReference type="PROSITE" id="PS51746"/>
    </source>
</evidence>
<organism evidence="2">
    <name type="scientific">Alexandrium catenella</name>
    <name type="common">Red tide dinoflagellate</name>
    <name type="synonym">Gonyaulax catenella</name>
    <dbReference type="NCBI Taxonomy" id="2925"/>
    <lineage>
        <taxon>Eukaryota</taxon>
        <taxon>Sar</taxon>
        <taxon>Alveolata</taxon>
        <taxon>Dinophyceae</taxon>
        <taxon>Gonyaulacales</taxon>
        <taxon>Pyrocystaceae</taxon>
        <taxon>Alexandrium</taxon>
    </lineage>
</organism>
<name>A0A7S1MFI2_ALECA</name>
<dbReference type="AlphaFoldDB" id="A0A7S1MFI2"/>
<proteinExistence type="predicted"/>
<feature type="domain" description="PPM-type phosphatase" evidence="1">
    <location>
        <begin position="1"/>
        <end position="146"/>
    </location>
</feature>
<dbReference type="Pfam" id="PF00481">
    <property type="entry name" value="PP2C"/>
    <property type="match status" value="1"/>
</dbReference>
<dbReference type="CDD" id="cd00143">
    <property type="entry name" value="PP2Cc"/>
    <property type="match status" value="1"/>
</dbReference>
<dbReference type="InterPro" id="IPR015655">
    <property type="entry name" value="PP2C"/>
</dbReference>
<gene>
    <name evidence="2" type="ORF">ACAT0790_LOCUS21810</name>
</gene>
<protein>
    <recommendedName>
        <fullName evidence="1">PPM-type phosphatase domain-containing protein</fullName>
    </recommendedName>
</protein>
<reference evidence="2" key="1">
    <citation type="submission" date="2021-01" db="EMBL/GenBank/DDBJ databases">
        <authorList>
            <person name="Corre E."/>
            <person name="Pelletier E."/>
            <person name="Niang G."/>
            <person name="Scheremetjew M."/>
            <person name="Finn R."/>
            <person name="Kale V."/>
            <person name="Holt S."/>
            <person name="Cochrane G."/>
            <person name="Meng A."/>
            <person name="Brown T."/>
            <person name="Cohen L."/>
        </authorList>
    </citation>
    <scope>NUCLEOTIDE SEQUENCE</scope>
    <source>
        <strain evidence="2">OF101</strain>
    </source>
</reference>
<dbReference type="InterPro" id="IPR001932">
    <property type="entry name" value="PPM-type_phosphatase-like_dom"/>
</dbReference>
<sequence length="148" mass="15703">MLASGGRVFHMSKDHIVDAEAERRILHRGGDVQTFTISGISARRVCMKGSQFPGLAMSRALGDSVAQSLGVSSEPEVHVGIPFSHGSALVVASDGVWERMDAQEVARRVRGAQDPQAAAESLVEAARAQWPQEGNIDDITAVVLTATP</sequence>
<dbReference type="PROSITE" id="PS51746">
    <property type="entry name" value="PPM_2"/>
    <property type="match status" value="1"/>
</dbReference>
<accession>A0A7S1MFI2</accession>
<dbReference type="GO" id="GO:0004722">
    <property type="term" value="F:protein serine/threonine phosphatase activity"/>
    <property type="evidence" value="ECO:0007669"/>
    <property type="project" value="InterPro"/>
</dbReference>
<dbReference type="InterPro" id="IPR036457">
    <property type="entry name" value="PPM-type-like_dom_sf"/>
</dbReference>
<dbReference type="PANTHER" id="PTHR47992">
    <property type="entry name" value="PROTEIN PHOSPHATASE"/>
    <property type="match status" value="1"/>
</dbReference>
<dbReference type="SUPFAM" id="SSF81606">
    <property type="entry name" value="PP2C-like"/>
    <property type="match status" value="1"/>
</dbReference>
<dbReference type="Gene3D" id="3.60.40.10">
    <property type="entry name" value="PPM-type phosphatase domain"/>
    <property type="match status" value="1"/>
</dbReference>
<evidence type="ECO:0000313" key="2">
    <source>
        <dbReference type="EMBL" id="CAD9130315.1"/>
    </source>
</evidence>